<dbReference type="SMART" id="SM00347">
    <property type="entry name" value="HTH_MARR"/>
    <property type="match status" value="1"/>
</dbReference>
<dbReference type="PROSITE" id="PS50995">
    <property type="entry name" value="HTH_MARR_2"/>
    <property type="match status" value="1"/>
</dbReference>
<dbReference type="GO" id="GO:0003700">
    <property type="term" value="F:DNA-binding transcription factor activity"/>
    <property type="evidence" value="ECO:0007669"/>
    <property type="project" value="InterPro"/>
</dbReference>
<proteinExistence type="predicted"/>
<dbReference type="PRINTS" id="PR00598">
    <property type="entry name" value="HTHMARR"/>
</dbReference>
<evidence type="ECO:0000259" key="2">
    <source>
        <dbReference type="PROSITE" id="PS50995"/>
    </source>
</evidence>
<dbReference type="InterPro" id="IPR036388">
    <property type="entry name" value="WH-like_DNA-bd_sf"/>
</dbReference>
<dbReference type="PANTHER" id="PTHR33164:SF13">
    <property type="entry name" value="4-HYDROXYPHENYLACETATE CATABOLISM PROTEIN"/>
    <property type="match status" value="1"/>
</dbReference>
<organism evidence="3">
    <name type="scientific">Streptomyces sp. Tue6314</name>
    <dbReference type="NCBI Taxonomy" id="2602572"/>
    <lineage>
        <taxon>Bacteria</taxon>
        <taxon>Bacillati</taxon>
        <taxon>Actinomycetota</taxon>
        <taxon>Actinomycetes</taxon>
        <taxon>Kitasatosporales</taxon>
        <taxon>Streptomycetaceae</taxon>
        <taxon>Streptomyces</taxon>
    </lineage>
</organism>
<dbReference type="GO" id="GO:0006950">
    <property type="term" value="P:response to stress"/>
    <property type="evidence" value="ECO:0007669"/>
    <property type="project" value="TreeGrafter"/>
</dbReference>
<evidence type="ECO:0000256" key="1">
    <source>
        <dbReference type="SAM" id="MobiDB-lite"/>
    </source>
</evidence>
<dbReference type="InterPro" id="IPR000835">
    <property type="entry name" value="HTH_MarR-typ"/>
</dbReference>
<protein>
    <submittedName>
        <fullName evidence="3">MarR family transcriptional regulator</fullName>
    </submittedName>
</protein>
<accession>A0A5B9BRL2</accession>
<name>A0A5B9BRL2_9ACTN</name>
<feature type="compositionally biased region" description="Low complexity" evidence="1">
    <location>
        <begin position="157"/>
        <end position="167"/>
    </location>
</feature>
<reference evidence="3" key="1">
    <citation type="submission" date="2019-01" db="EMBL/GenBank/DDBJ databases">
        <title>Discovery of the Streptoketides by Direct Cloning and Rapid Heterologous Expression of a Cryptic PKS II Gene Cluster from Streptomyces sp. Tue6314.</title>
        <authorList>
            <person name="Qian Z."/>
            <person name="D'Agostino P.M."/>
            <person name="Bruhn T."/>
            <person name="Haslbeck M."/>
            <person name="Gulder T.A.M."/>
        </authorList>
    </citation>
    <scope>NUCLEOTIDE SEQUENCE</scope>
    <source>
        <strain evidence="3">Tue6314</strain>
    </source>
</reference>
<feature type="domain" description="HTH marR-type" evidence="2">
    <location>
        <begin position="1"/>
        <end position="141"/>
    </location>
</feature>
<dbReference type="InterPro" id="IPR039422">
    <property type="entry name" value="MarR/SlyA-like"/>
</dbReference>
<dbReference type="SUPFAM" id="SSF46785">
    <property type="entry name" value="Winged helix' DNA-binding domain"/>
    <property type="match status" value="1"/>
</dbReference>
<feature type="region of interest" description="Disordered" evidence="1">
    <location>
        <begin position="144"/>
        <end position="167"/>
    </location>
</feature>
<dbReference type="Gene3D" id="1.10.10.10">
    <property type="entry name" value="Winged helix-like DNA-binding domain superfamily/Winged helix DNA-binding domain"/>
    <property type="match status" value="1"/>
</dbReference>
<dbReference type="PANTHER" id="PTHR33164">
    <property type="entry name" value="TRANSCRIPTIONAL REGULATOR, MARR FAMILY"/>
    <property type="match status" value="1"/>
</dbReference>
<dbReference type="InterPro" id="IPR036390">
    <property type="entry name" value="WH_DNA-bd_sf"/>
</dbReference>
<sequence length="167" mass="18387">MAVRPAVSLGDFSTLFALAGRSTRLRSERLLNDFGLHVGQQFFMRCLWEQDGSTVGDLARRVRVEAPTATQAVKRMEAAGMVRRTPDEQDARRSRVWLTPLGRRTWPLVTAALAELERDLLAPFTQPEREQFMSLLLRLYETSLPADGPGADGTGTGPDATGGSRAD</sequence>
<dbReference type="AlphaFoldDB" id="A0A5B9BRL2"/>
<dbReference type="EMBL" id="MK424349">
    <property type="protein sequence ID" value="QED90613.1"/>
    <property type="molecule type" value="Genomic_DNA"/>
</dbReference>
<dbReference type="Pfam" id="PF01047">
    <property type="entry name" value="MarR"/>
    <property type="match status" value="1"/>
</dbReference>
<evidence type="ECO:0000313" key="3">
    <source>
        <dbReference type="EMBL" id="QED90613.1"/>
    </source>
</evidence>